<dbReference type="InterPro" id="IPR002575">
    <property type="entry name" value="Aminoglycoside_PTrfase"/>
</dbReference>
<dbReference type="RefSeq" id="WP_008542936.1">
    <property type="nucleotide sequence ID" value="NZ_JH604995.1"/>
</dbReference>
<dbReference type="Gene3D" id="3.90.1200.10">
    <property type="match status" value="1"/>
</dbReference>
<protein>
    <submittedName>
        <fullName evidence="2">Phosphotransferase enzyme family protein</fullName>
    </submittedName>
</protein>
<gene>
    <name evidence="2" type="ORF">HMPREF9440_01817</name>
</gene>
<evidence type="ECO:0000313" key="3">
    <source>
        <dbReference type="Proteomes" id="UP000004956"/>
    </source>
</evidence>
<dbReference type="STRING" id="762967.HMPREF9440_01817"/>
<dbReference type="InterPro" id="IPR051678">
    <property type="entry name" value="AGP_Transferase"/>
</dbReference>
<dbReference type="PANTHER" id="PTHR21310:SF40">
    <property type="entry name" value="AMINOGLYCOSIDE PHOSPHOTRANSFERASE DOMAIN-CONTAINING PROTEIN-RELATED"/>
    <property type="match status" value="1"/>
</dbReference>
<dbReference type="HOGENOM" id="CLU_1017487_0_0_4"/>
<reference evidence="2 3" key="1">
    <citation type="submission" date="2011-11" db="EMBL/GenBank/DDBJ databases">
        <authorList>
            <person name="Weinstock G."/>
            <person name="Sodergren E."/>
            <person name="Clifton S."/>
            <person name="Fulton L."/>
            <person name="Fulton B."/>
            <person name="Courtney L."/>
            <person name="Fronick C."/>
            <person name="Harrison M."/>
            <person name="Strong C."/>
            <person name="Farmer C."/>
            <person name="Delahaunty K."/>
            <person name="Markovic C."/>
            <person name="Hall O."/>
            <person name="Minx P."/>
            <person name="Tomlinson C."/>
            <person name="Mitreva M."/>
            <person name="Hou S."/>
            <person name="Chen J."/>
            <person name="Wollam A."/>
            <person name="Pepin K.H."/>
            <person name="Johnson M."/>
            <person name="Bhonagiri V."/>
            <person name="Zhang X."/>
            <person name="Suruliraj S."/>
            <person name="Warren W."/>
            <person name="Chinwalla A."/>
            <person name="Mardis E.R."/>
            <person name="Wilson R.K."/>
        </authorList>
    </citation>
    <scope>NUCLEOTIDE SEQUENCE [LARGE SCALE GENOMIC DNA]</scope>
    <source>
        <strain evidence="2 3">YIT 11816</strain>
    </source>
</reference>
<dbReference type="PATRIC" id="fig|762967.3.peg.1428"/>
<feature type="non-terminal residue" evidence="2">
    <location>
        <position position="1"/>
    </location>
</feature>
<dbReference type="GO" id="GO:0016740">
    <property type="term" value="F:transferase activity"/>
    <property type="evidence" value="ECO:0007669"/>
    <property type="project" value="UniProtKB-KW"/>
</dbReference>
<dbReference type="InterPro" id="IPR011009">
    <property type="entry name" value="Kinase-like_dom_sf"/>
</dbReference>
<evidence type="ECO:0000259" key="1">
    <source>
        <dbReference type="Pfam" id="PF01636"/>
    </source>
</evidence>
<dbReference type="Proteomes" id="UP000004956">
    <property type="component" value="Unassembled WGS sequence"/>
</dbReference>
<dbReference type="Gene3D" id="3.30.200.20">
    <property type="entry name" value="Phosphorylase Kinase, domain 1"/>
    <property type="match status" value="1"/>
</dbReference>
<dbReference type="AlphaFoldDB" id="H3KGD7"/>
<comment type="caution">
    <text evidence="2">The sequence shown here is derived from an EMBL/GenBank/DDBJ whole genome shotgun (WGS) entry which is preliminary data.</text>
</comment>
<proteinExistence type="predicted"/>
<dbReference type="Pfam" id="PF01636">
    <property type="entry name" value="APH"/>
    <property type="match status" value="1"/>
</dbReference>
<evidence type="ECO:0000313" key="2">
    <source>
        <dbReference type="EMBL" id="EHY30817.1"/>
    </source>
</evidence>
<dbReference type="PANTHER" id="PTHR21310">
    <property type="entry name" value="AMINOGLYCOSIDE PHOSPHOTRANSFERASE-RELATED-RELATED"/>
    <property type="match status" value="1"/>
</dbReference>
<keyword evidence="3" id="KW-1185">Reference proteome</keyword>
<sequence length="274" mass="31202">DALRAGVMTPEEVAVVCSERPPERLESLSNDTFLVVVDGEEQVLRVPNVRVDGLIDRTVEARVLALLRDFPHAVPATFYAGGLKVSPFRRQCRLLSESGDFEADVGRLMTVLAKLHAVPVPPDAGLPKFSVRDEVLRYEASARVSLLDDEEHDEILAWAEEMDRDPKVLCHRDLVPENVLMTPDSVELIDFEYAAVTSPYWDLASFLTENPGNERFQMECLRRYGDVNPIRVERAKAVVSYVWALWGFHRRTMAYGRKRLADFDRFRMLGRRQA</sequence>
<feature type="domain" description="Aminoglycoside phosphotransferase" evidence="1">
    <location>
        <begin position="28"/>
        <end position="225"/>
    </location>
</feature>
<accession>H3KGD7</accession>
<organism evidence="2 3">
    <name type="scientific">Sutterella parvirubra YIT 11816</name>
    <dbReference type="NCBI Taxonomy" id="762967"/>
    <lineage>
        <taxon>Bacteria</taxon>
        <taxon>Pseudomonadati</taxon>
        <taxon>Pseudomonadota</taxon>
        <taxon>Betaproteobacteria</taxon>
        <taxon>Burkholderiales</taxon>
        <taxon>Sutterellaceae</taxon>
        <taxon>Sutterella</taxon>
    </lineage>
</organism>
<dbReference type="SUPFAM" id="SSF56112">
    <property type="entry name" value="Protein kinase-like (PK-like)"/>
    <property type="match status" value="1"/>
</dbReference>
<name>H3KGD7_9BURK</name>
<keyword evidence="2" id="KW-0808">Transferase</keyword>
<dbReference type="EMBL" id="AFBQ01000273">
    <property type="protein sequence ID" value="EHY30817.1"/>
    <property type="molecule type" value="Genomic_DNA"/>
</dbReference>